<accession>A0A507FLF8</accession>
<feature type="domain" description="DNA polymerase alpha/delta/epsilon subunit B" evidence="7">
    <location>
        <begin position="475"/>
        <end position="740"/>
    </location>
</feature>
<evidence type="ECO:0000256" key="2">
    <source>
        <dbReference type="ARBA" id="ARBA00007299"/>
    </source>
</evidence>
<dbReference type="InterPro" id="IPR054300">
    <property type="entry name" value="OB_DPOA2"/>
</dbReference>
<dbReference type="Gene3D" id="3.60.21.60">
    <property type="match status" value="1"/>
</dbReference>
<feature type="region of interest" description="Disordered" evidence="6">
    <location>
        <begin position="121"/>
        <end position="190"/>
    </location>
</feature>
<evidence type="ECO:0000313" key="10">
    <source>
        <dbReference type="Proteomes" id="UP000320333"/>
    </source>
</evidence>
<evidence type="ECO:0000256" key="5">
    <source>
        <dbReference type="ARBA" id="ARBA00023242"/>
    </source>
</evidence>
<reference evidence="9 10" key="1">
    <citation type="journal article" date="2019" name="Sci. Rep.">
        <title>Comparative genomics of chytrid fungi reveal insights into the obligate biotrophic and pathogenic lifestyle of Synchytrium endobioticum.</title>
        <authorList>
            <person name="van de Vossenberg B.T.L.H."/>
            <person name="Warris S."/>
            <person name="Nguyen H.D.T."/>
            <person name="van Gent-Pelzer M.P.E."/>
            <person name="Joly D.L."/>
            <person name="van de Geest H.C."/>
            <person name="Bonants P.J.M."/>
            <person name="Smith D.S."/>
            <person name="Levesque C.A."/>
            <person name="van der Lee T.A.J."/>
        </authorList>
    </citation>
    <scope>NUCLEOTIDE SEQUENCE [LARGE SCALE GENOMIC DNA]</scope>
    <source>
        <strain evidence="9 10">CBS 675.73</strain>
    </source>
</reference>
<evidence type="ECO:0000256" key="1">
    <source>
        <dbReference type="ARBA" id="ARBA00004123"/>
    </source>
</evidence>
<proteinExistence type="inferred from homology"/>
<dbReference type="PANTHER" id="PTHR23061">
    <property type="entry name" value="DNA POLYMERASE 2 ALPHA 70 KDA SUBUNIT"/>
    <property type="match status" value="1"/>
</dbReference>
<protein>
    <recommendedName>
        <fullName evidence="3">DNA polymerase alpha subunit B</fullName>
    </recommendedName>
</protein>
<feature type="compositionally biased region" description="Acidic residues" evidence="6">
    <location>
        <begin position="810"/>
        <end position="825"/>
    </location>
</feature>
<organism evidence="9 10">
    <name type="scientific">Chytriomyces confervae</name>
    <dbReference type="NCBI Taxonomy" id="246404"/>
    <lineage>
        <taxon>Eukaryota</taxon>
        <taxon>Fungi</taxon>
        <taxon>Fungi incertae sedis</taxon>
        <taxon>Chytridiomycota</taxon>
        <taxon>Chytridiomycota incertae sedis</taxon>
        <taxon>Chytridiomycetes</taxon>
        <taxon>Chytridiales</taxon>
        <taxon>Chytriomycetaceae</taxon>
        <taxon>Chytriomyces</taxon>
    </lineage>
</organism>
<keyword evidence="4" id="KW-0235">DNA replication</keyword>
<feature type="domain" description="DNA polymerase alpha subunit B OB" evidence="8">
    <location>
        <begin position="327"/>
        <end position="421"/>
    </location>
</feature>
<feature type="compositionally biased region" description="Polar residues" evidence="6">
    <location>
        <begin position="166"/>
        <end position="182"/>
    </location>
</feature>
<dbReference type="PANTHER" id="PTHR23061:SF12">
    <property type="entry name" value="DNA POLYMERASE ALPHA SUBUNIT B"/>
    <property type="match status" value="1"/>
</dbReference>
<evidence type="ECO:0000259" key="8">
    <source>
        <dbReference type="Pfam" id="PF22062"/>
    </source>
</evidence>
<feature type="compositionally biased region" description="Low complexity" evidence="6">
    <location>
        <begin position="142"/>
        <end position="156"/>
    </location>
</feature>
<evidence type="ECO:0000256" key="3">
    <source>
        <dbReference type="ARBA" id="ARBA00018596"/>
    </source>
</evidence>
<feature type="compositionally biased region" description="Gly residues" evidence="6">
    <location>
        <begin position="789"/>
        <end position="802"/>
    </location>
</feature>
<dbReference type="InterPro" id="IPR007185">
    <property type="entry name" value="DNA_pol_a/d/e_bsu"/>
</dbReference>
<dbReference type="Proteomes" id="UP000320333">
    <property type="component" value="Unassembled WGS sequence"/>
</dbReference>
<comment type="similarity">
    <text evidence="2">Belongs to the DNA polymerase alpha subunit B family.</text>
</comment>
<comment type="subcellular location">
    <subcellularLocation>
        <location evidence="1">Nucleus</location>
    </subcellularLocation>
</comment>
<feature type="region of interest" description="Disordered" evidence="6">
    <location>
        <begin position="787"/>
        <end position="825"/>
    </location>
</feature>
<gene>
    <name evidence="9" type="ORF">CcCBS67573_g02550</name>
</gene>
<dbReference type="GO" id="GO:0006270">
    <property type="term" value="P:DNA replication initiation"/>
    <property type="evidence" value="ECO:0007669"/>
    <property type="project" value="TreeGrafter"/>
</dbReference>
<dbReference type="GO" id="GO:0003677">
    <property type="term" value="F:DNA binding"/>
    <property type="evidence" value="ECO:0007669"/>
    <property type="project" value="InterPro"/>
</dbReference>
<evidence type="ECO:0000259" key="7">
    <source>
        <dbReference type="Pfam" id="PF04042"/>
    </source>
</evidence>
<dbReference type="STRING" id="246404.A0A507FLF8"/>
<dbReference type="Pfam" id="PF04042">
    <property type="entry name" value="DNA_pol_E_B"/>
    <property type="match status" value="1"/>
</dbReference>
<evidence type="ECO:0000313" key="9">
    <source>
        <dbReference type="EMBL" id="TPX76166.1"/>
    </source>
</evidence>
<evidence type="ECO:0000256" key="4">
    <source>
        <dbReference type="ARBA" id="ARBA00022705"/>
    </source>
</evidence>
<dbReference type="OrthoDB" id="336885at2759"/>
<evidence type="ECO:0000256" key="6">
    <source>
        <dbReference type="SAM" id="MobiDB-lite"/>
    </source>
</evidence>
<dbReference type="InterPro" id="IPR016722">
    <property type="entry name" value="DNA_pol_alpha_bsu"/>
</dbReference>
<keyword evidence="10" id="KW-1185">Reference proteome</keyword>
<dbReference type="GO" id="GO:0005658">
    <property type="term" value="C:alpha DNA polymerase:primase complex"/>
    <property type="evidence" value="ECO:0007669"/>
    <property type="project" value="TreeGrafter"/>
</dbReference>
<name>A0A507FLF8_9FUNG</name>
<comment type="caution">
    <text evidence="9">The sequence shown here is derived from an EMBL/GenBank/DDBJ whole genome shotgun (WGS) entry which is preliminary data.</text>
</comment>
<dbReference type="AlphaFoldDB" id="A0A507FLF8"/>
<keyword evidence="5" id="KW-0539">Nucleus</keyword>
<dbReference type="Pfam" id="PF22062">
    <property type="entry name" value="OB_DPOA2"/>
    <property type="match status" value="1"/>
</dbReference>
<dbReference type="EMBL" id="QEAP01000055">
    <property type="protein sequence ID" value="TPX76166.1"/>
    <property type="molecule type" value="Genomic_DNA"/>
</dbReference>
<sequence length="844" mass="91588">MLSSHIETATQPMDATNDADQQLRLLFGQGTSEESLRRLRDCMRVYGVAAETLWDKHEALLVNNPRMGTLVSDASLDSLRDLLNADLDARLKASTANSFLAATSINSSQTMFSDNSLETMLNNTSSQRPTKTKAKMRVAGASQQQQQQQQQPSRAPTAPPPRTPHTNRFASQAMQPPLTSSPVGPASQLLHSQFKPTPAKIGSGGTPSASMATPVAAFKDRRDKDKVDHVLNPHVPRALNSDMDGKTANVDISLAPGQQMDGYRYMFERLTEKGDLVDARIEELSLVLDSWILENVAKKSENRDDYMDNDDETNRNQDPEFASFKVLQNPCLPHQDRFYTAGRIVMNITHAEAESTTKLTADTLQLETCRSLGGGNCTPLALMPQVFDHEKGSLGLFPGMIVGLSGTNPKGDCMLVDQVFKIPQVAFATTRVDRILDMYAPPSSILPVTLESDERAKKSFNGHDGSASAAKPVNIVIAAGPFSVQVTGQDVPSYEPLEALTAVVEKERPDVVILCGPFVDEALCVQAPFMRVEPERLFRERIVPCLKRMTAVSAVRSSDGMDEDGPTGAVPANASTRVVLVPSTRGLESEWIGYPQPPLASACQEMSSFAEASVGREQEEKIARWREFGIKDLVVSGKIVLVPNPCQLSVNEIVIAVSNVDSMMHLSNQEVVFGKTSLDQPDRTSRLFAHHLTQRHLYPLSHAPANLSDFGASLFALDATRAQSGAITLQATPDVFVLPSLLGGGNCRIVDGCVCVNPGLVVKGRAGGGTFARMCVHPLDMDELKKLRGGNGGGGRSGGAVGGKRKAENGDMDVENEKEEEEEEDYVVLEHSVASRCRVEIQKV</sequence>